<proteinExistence type="predicted"/>
<protein>
    <recommendedName>
        <fullName evidence="1">Heterokaryon incompatibility domain-containing protein</fullName>
    </recommendedName>
</protein>
<dbReference type="InterPro" id="IPR010730">
    <property type="entry name" value="HET"/>
</dbReference>
<evidence type="ECO:0000313" key="3">
    <source>
        <dbReference type="Proteomes" id="UP000664534"/>
    </source>
</evidence>
<evidence type="ECO:0000313" key="2">
    <source>
        <dbReference type="EMBL" id="CAF9921240.1"/>
    </source>
</evidence>
<accession>A0A8H3FCT6</accession>
<gene>
    <name evidence="2" type="ORF">IMSHALPRED_005118</name>
</gene>
<reference evidence="2" key="1">
    <citation type="submission" date="2021-03" db="EMBL/GenBank/DDBJ databases">
        <authorList>
            <person name="Tagirdzhanova G."/>
        </authorList>
    </citation>
    <scope>NUCLEOTIDE SEQUENCE</scope>
</reference>
<dbReference type="AlphaFoldDB" id="A0A8H3FCT6"/>
<organism evidence="2 3">
    <name type="scientific">Imshaugia aleurites</name>
    <dbReference type="NCBI Taxonomy" id="172621"/>
    <lineage>
        <taxon>Eukaryota</taxon>
        <taxon>Fungi</taxon>
        <taxon>Dikarya</taxon>
        <taxon>Ascomycota</taxon>
        <taxon>Pezizomycotina</taxon>
        <taxon>Lecanoromycetes</taxon>
        <taxon>OSLEUM clade</taxon>
        <taxon>Lecanoromycetidae</taxon>
        <taxon>Lecanorales</taxon>
        <taxon>Lecanorineae</taxon>
        <taxon>Parmeliaceae</taxon>
        <taxon>Imshaugia</taxon>
    </lineage>
</organism>
<dbReference type="PANTHER" id="PTHR33112">
    <property type="entry name" value="DOMAIN PROTEIN, PUTATIVE-RELATED"/>
    <property type="match status" value="1"/>
</dbReference>
<comment type="caution">
    <text evidence="2">The sequence shown here is derived from an EMBL/GenBank/DDBJ whole genome shotgun (WGS) entry which is preliminary data.</text>
</comment>
<dbReference type="Pfam" id="PF06985">
    <property type="entry name" value="HET"/>
    <property type="match status" value="1"/>
</dbReference>
<evidence type="ECO:0000259" key="1">
    <source>
        <dbReference type="Pfam" id="PF06985"/>
    </source>
</evidence>
<dbReference type="EMBL" id="CAJPDT010000027">
    <property type="protein sequence ID" value="CAF9921240.1"/>
    <property type="molecule type" value="Genomic_DNA"/>
</dbReference>
<dbReference type="PANTHER" id="PTHR33112:SF12">
    <property type="entry name" value="HETEROKARYON INCOMPATIBILITY DOMAIN-CONTAINING PROTEIN"/>
    <property type="match status" value="1"/>
</dbReference>
<name>A0A8H3FCT6_9LECA</name>
<dbReference type="Proteomes" id="UP000664534">
    <property type="component" value="Unassembled WGS sequence"/>
</dbReference>
<feature type="domain" description="Heterokaryon incompatibility" evidence="1">
    <location>
        <begin position="168"/>
        <end position="319"/>
    </location>
</feature>
<sequence length="719" mass="81891">MAPSDMFLDCKVCQDIWRGFADLNAIHKINLGSFEDALSSECSRHTPLVERFRDYCHNRNAKIRHSDDIGISVFENRGVQLTKSLSVGGLYWDLLLVKQDSIPNHVGTGRILDPDWVDLDMVKQWKNQCLASHGLKCENPMKIWPTRPAWLVDIQNKCVVSGQCRGAFVALSYRAGEQAGFRVNTTETMAKLRKPYALDSAEISTDLTPTLQHAMYLTSAIGERYLWVDALCIVHGDDGATAEQLNLMGAIYASAIVTIIAADGDSQDGLLGLRDTSTPRKLKQHILPFGEEKIVVRNTNIAFSTGGTPYYDRGWAYQEHKMCQRKILFNRKEVHWECQCNVWHEEMVLGAESKGYIDPRLSVIMAGFPDMGSLNHLITDYNKRKLLFDEDALPGISGLLSVVSRSFTGGFIYGLPEMLFDRGLGWKPFWNHTDLRRRVQSDRPSTSRFSHSSLPSWSWIGWQGMVTSGYGEAVRINDRQSWIEETIPITEWYTSSSLSGSPLRRIRSTWFESRASFKDFTKPLPAGWTRHKVLANDSSEDEPRLYPDGCNGHFFKHCNMPDEFCDSWYYPFPVTDIQESTPPFTPDQTSYIFCETKRAWLWAHQGGDENIVKICNNAGRSIGSLHLHNHEQLEHFPKIVANDAPGIQIELVAIYRSRKYAKTWNEEQKQYTYPQTVTESYQVLWVEWVDGVAYRLASGQVGKVDWEISDLEDVSLILH</sequence>
<keyword evidence="3" id="KW-1185">Reference proteome</keyword>
<dbReference type="OrthoDB" id="5428863at2759"/>